<keyword evidence="9" id="KW-0675">Receptor</keyword>
<keyword evidence="10" id="KW-1185">Reference proteome</keyword>
<comment type="caution">
    <text evidence="9">The sequence shown here is derived from an EMBL/GenBank/DDBJ whole genome shotgun (WGS) entry which is preliminary data.</text>
</comment>
<dbReference type="Gene3D" id="2.40.170.20">
    <property type="entry name" value="TonB-dependent receptor, beta-barrel domain"/>
    <property type="match status" value="1"/>
</dbReference>
<reference evidence="9 10" key="1">
    <citation type="submission" date="2021-05" db="EMBL/GenBank/DDBJ databases">
        <title>Shewanella sp. JM162201.</title>
        <authorList>
            <person name="Xu S."/>
            <person name="Li A."/>
        </authorList>
    </citation>
    <scope>NUCLEOTIDE SEQUENCE [LARGE SCALE GENOMIC DNA]</scope>
    <source>
        <strain evidence="9 10">JM162201</strain>
    </source>
</reference>
<evidence type="ECO:0000256" key="2">
    <source>
        <dbReference type="ARBA" id="ARBA00023136"/>
    </source>
</evidence>
<feature type="region of interest" description="Disordered" evidence="5">
    <location>
        <begin position="43"/>
        <end position="69"/>
    </location>
</feature>
<proteinExistence type="inferred from homology"/>
<dbReference type="Pfam" id="PF00593">
    <property type="entry name" value="TonB_dep_Rec_b-barrel"/>
    <property type="match status" value="1"/>
</dbReference>
<keyword evidence="4" id="KW-0798">TonB box</keyword>
<dbReference type="RefSeq" id="WP_214508569.1">
    <property type="nucleotide sequence ID" value="NZ_JAHEPS010000011.1"/>
</dbReference>
<name>A0ABS5V7H0_9GAMM</name>
<evidence type="ECO:0000313" key="10">
    <source>
        <dbReference type="Proteomes" id="UP001195903"/>
    </source>
</evidence>
<dbReference type="Pfam" id="PF07715">
    <property type="entry name" value="Plug"/>
    <property type="match status" value="1"/>
</dbReference>
<comment type="similarity">
    <text evidence="4">Belongs to the TonB-dependent receptor family.</text>
</comment>
<dbReference type="NCBIfam" id="TIGR01782">
    <property type="entry name" value="TonB-Xanth-Caul"/>
    <property type="match status" value="1"/>
</dbReference>
<keyword evidence="2 4" id="KW-0472">Membrane</keyword>
<dbReference type="Gene3D" id="2.170.130.10">
    <property type="entry name" value="TonB-dependent receptor, plug domain"/>
    <property type="match status" value="1"/>
</dbReference>
<dbReference type="EMBL" id="JAHEPS010000011">
    <property type="protein sequence ID" value="MBT1446367.1"/>
    <property type="molecule type" value="Genomic_DNA"/>
</dbReference>
<evidence type="ECO:0000313" key="9">
    <source>
        <dbReference type="EMBL" id="MBT1446367.1"/>
    </source>
</evidence>
<feature type="chain" id="PRO_5045482091" evidence="6">
    <location>
        <begin position="27"/>
        <end position="991"/>
    </location>
</feature>
<evidence type="ECO:0000259" key="7">
    <source>
        <dbReference type="Pfam" id="PF00593"/>
    </source>
</evidence>
<dbReference type="SUPFAM" id="SSF56935">
    <property type="entry name" value="Porins"/>
    <property type="match status" value="1"/>
</dbReference>
<dbReference type="Proteomes" id="UP001195903">
    <property type="component" value="Unassembled WGS sequence"/>
</dbReference>
<evidence type="ECO:0000256" key="3">
    <source>
        <dbReference type="ARBA" id="ARBA00023237"/>
    </source>
</evidence>
<feature type="domain" description="TonB-dependent receptor plug" evidence="8">
    <location>
        <begin position="101"/>
        <end position="196"/>
    </location>
</feature>
<dbReference type="InterPro" id="IPR000531">
    <property type="entry name" value="Beta-barrel_TonB"/>
</dbReference>
<feature type="compositionally biased region" description="Low complexity" evidence="5">
    <location>
        <begin position="44"/>
        <end position="58"/>
    </location>
</feature>
<gene>
    <name evidence="9" type="ORF">KJI95_17880</name>
</gene>
<dbReference type="InterPro" id="IPR036942">
    <property type="entry name" value="Beta-barrel_TonB_sf"/>
</dbReference>
<feature type="domain" description="TonB-dependent receptor-like beta-barrel" evidence="7">
    <location>
        <begin position="492"/>
        <end position="958"/>
    </location>
</feature>
<dbReference type="InterPro" id="IPR010104">
    <property type="entry name" value="TonB_rcpt_bac"/>
</dbReference>
<evidence type="ECO:0000256" key="5">
    <source>
        <dbReference type="SAM" id="MobiDB-lite"/>
    </source>
</evidence>
<accession>A0ABS5V7H0</accession>
<evidence type="ECO:0000259" key="8">
    <source>
        <dbReference type="Pfam" id="PF07715"/>
    </source>
</evidence>
<organism evidence="9 10">
    <name type="scientific">Shewanella jiangmenensis</name>
    <dbReference type="NCBI Taxonomy" id="2837387"/>
    <lineage>
        <taxon>Bacteria</taxon>
        <taxon>Pseudomonadati</taxon>
        <taxon>Pseudomonadota</taxon>
        <taxon>Gammaproteobacteria</taxon>
        <taxon>Alteromonadales</taxon>
        <taxon>Shewanellaceae</taxon>
        <taxon>Shewanella</taxon>
    </lineage>
</organism>
<evidence type="ECO:0000256" key="4">
    <source>
        <dbReference type="RuleBase" id="RU003357"/>
    </source>
</evidence>
<dbReference type="PANTHER" id="PTHR40980">
    <property type="entry name" value="PLUG DOMAIN-CONTAINING PROTEIN"/>
    <property type="match status" value="1"/>
</dbReference>
<dbReference type="PANTHER" id="PTHR40980:SF3">
    <property type="entry name" value="TONB-DEPENDENT RECEPTOR-LIKE BETA-BARREL DOMAIN-CONTAINING PROTEIN"/>
    <property type="match status" value="1"/>
</dbReference>
<comment type="subcellular location">
    <subcellularLocation>
        <location evidence="1 4">Cell outer membrane</location>
    </subcellularLocation>
</comment>
<protein>
    <submittedName>
        <fullName evidence="9">TonB-dependent receptor</fullName>
    </submittedName>
</protein>
<feature type="signal peptide" evidence="6">
    <location>
        <begin position="1"/>
        <end position="26"/>
    </location>
</feature>
<keyword evidence="6" id="KW-0732">Signal</keyword>
<keyword evidence="3" id="KW-0998">Cell outer membrane</keyword>
<dbReference type="InterPro" id="IPR012910">
    <property type="entry name" value="Plug_dom"/>
</dbReference>
<dbReference type="InterPro" id="IPR037066">
    <property type="entry name" value="Plug_dom_sf"/>
</dbReference>
<evidence type="ECO:0000256" key="1">
    <source>
        <dbReference type="ARBA" id="ARBA00004442"/>
    </source>
</evidence>
<sequence length="991" mass="107227">MFKFKPSVLTLALAAAGLPGMLWAQADEAATAAAADKSAVERPAATAQGAADASAAEKPAADKPAAKANDAEPMEVIEVTGYRRSLIDSLNAKRFGDTVSEQLSADDLGSLPDVSMADALTRLPGISAVRTGGQAAEINIRGMAGGFVFSTLNGREQVSTSGSRSIEFDQYPSELISSAAVYKSPKASLIEGGLAGTVELATASPLAAAKDQSFTANVRGMYNDRAGEVYGAEDYGSRVSFSYQGKFLDETLGLALGYARLDQPSVATQFIGLAYADNKDVDGKLDDIDGPDANPGNEYISEGFELQHLGGVEIRNGYMAALEWAPVDAFTLKADAFLSRFDSEAFARGFRVKLGGPTAAVANPVLDGNSVIGGTFNRTSQSYTRVELVNDDNQDFDAVDSYGLNANWQISETFRAAFDVSLSKASSDFRNGLLWSNVAVDANADKPMFDENVSISYLLNGLNLPDMGFSQADAFSDINRVMVSKYGIYPYENEDELTAYRLDLEYDFDSSWAQSLQFGVRWSDRTYSNDRSVFEYGNDGGFSSTEPPLRLTPEMVTKVDWQGDFSYFPSYLAIDLNQALNAWFPAGIPQPVQTWGNADGVLDPKGYTTNYSWSVLQSGEVYEEVLAAYVMLNIDAELGSVPLTGNIGVRRVDTSQSASMLQNVGGDPTLGAQYIVDENGIVNSLYAPTVVGIDYTDYLPSLNLNFKITDDSQIRFAAAKVMSRPPINRLAGDISASVNDDGEINGSSTNNPFLKPFYATQYDLSYEHYIEEGALVAALFYKNIDSFIDTVAIEEFDFRGNGFNVPAFIIDPVSGEQIETTNGTYTTAVNNTGGGYIRGVELAYTQVFASLPEPFDGLGVNASYSYTESEVQKLTSLGGDSVPQSLEGLSENVANLTLFYGYEGFDTRISARYRSDFVSEQVAINSQVVNFDAETVVDYQASYQVNDAFGVLFQVNNLTDEPTKSYFGTEAKTGTLQYFGRQFFLGFTYAM</sequence>
<evidence type="ECO:0000256" key="6">
    <source>
        <dbReference type="SAM" id="SignalP"/>
    </source>
</evidence>